<gene>
    <name evidence="7" type="ORF">SAMN05660976_04211</name>
</gene>
<reference evidence="7 8" key="1">
    <citation type="submission" date="2016-10" db="EMBL/GenBank/DDBJ databases">
        <authorList>
            <person name="de Groot N.N."/>
        </authorList>
    </citation>
    <scope>NUCLEOTIDE SEQUENCE [LARGE SCALE GENOMIC DNA]</scope>
    <source>
        <strain evidence="7 8">DSM 43357</strain>
    </source>
</reference>
<proteinExistence type="predicted"/>
<evidence type="ECO:0000259" key="6">
    <source>
        <dbReference type="Pfam" id="PF12698"/>
    </source>
</evidence>
<dbReference type="InterPro" id="IPR013525">
    <property type="entry name" value="ABC2_TM"/>
</dbReference>
<name>A0A1H7VMM1_9ACTN</name>
<comment type="subcellular location">
    <subcellularLocation>
        <location evidence="1">Membrane</location>
        <topology evidence="1">Multi-pass membrane protein</topology>
    </subcellularLocation>
</comment>
<dbReference type="GO" id="GO:0016020">
    <property type="term" value="C:membrane"/>
    <property type="evidence" value="ECO:0007669"/>
    <property type="project" value="UniProtKB-SubCell"/>
</dbReference>
<dbReference type="EMBL" id="FOBF01000009">
    <property type="protein sequence ID" value="SEM10149.1"/>
    <property type="molecule type" value="Genomic_DNA"/>
</dbReference>
<feature type="transmembrane region" description="Helical" evidence="5">
    <location>
        <begin position="259"/>
        <end position="279"/>
    </location>
</feature>
<organism evidence="7 8">
    <name type="scientific">Nonomuraea pusilla</name>
    <dbReference type="NCBI Taxonomy" id="46177"/>
    <lineage>
        <taxon>Bacteria</taxon>
        <taxon>Bacillati</taxon>
        <taxon>Actinomycetota</taxon>
        <taxon>Actinomycetes</taxon>
        <taxon>Streptosporangiales</taxon>
        <taxon>Streptosporangiaceae</taxon>
        <taxon>Nonomuraea</taxon>
    </lineage>
</organism>
<dbReference type="RefSeq" id="WP_055506415.1">
    <property type="nucleotide sequence ID" value="NZ_BBZG01000004.1"/>
</dbReference>
<accession>A0A1H7VMM1</accession>
<dbReference type="Pfam" id="PF12698">
    <property type="entry name" value="ABC2_membrane_3"/>
    <property type="match status" value="1"/>
</dbReference>
<dbReference type="GO" id="GO:0140359">
    <property type="term" value="F:ABC-type transporter activity"/>
    <property type="evidence" value="ECO:0007669"/>
    <property type="project" value="InterPro"/>
</dbReference>
<evidence type="ECO:0000256" key="5">
    <source>
        <dbReference type="SAM" id="Phobius"/>
    </source>
</evidence>
<feature type="transmembrane region" description="Helical" evidence="5">
    <location>
        <begin position="165"/>
        <end position="183"/>
    </location>
</feature>
<sequence length="285" mass="30329">MSEIYDIGYRHYDGPRLGAGHAARALTVHSLRGVFGLGRTARSKIMPFALGVVMLLPAVVSIALMALAKQRGIPYSGFAVMMQAVVAIFLASQAPTVVAPDLRHRVLPLYLSRPITVGQYVTAKVCAMTAAVFLIIAVPLVLMFVGELLVDLDEPLPTKEFAGSLVMALVLSLLLSAFGLAIASFTPRRGLGVASVIAVYLLTWAAVPILYATFQSTGDESGAAWAWLLNPFWLVDSVQSWLFGTPPHSIEGEYPSGPASALILVVLIAAALAALALRYRKAAAR</sequence>
<dbReference type="OrthoDB" id="5495463at2"/>
<evidence type="ECO:0000313" key="7">
    <source>
        <dbReference type="EMBL" id="SEM10149.1"/>
    </source>
</evidence>
<keyword evidence="8" id="KW-1185">Reference proteome</keyword>
<dbReference type="Proteomes" id="UP000198953">
    <property type="component" value="Unassembled WGS sequence"/>
</dbReference>
<evidence type="ECO:0000256" key="3">
    <source>
        <dbReference type="ARBA" id="ARBA00022989"/>
    </source>
</evidence>
<keyword evidence="2 5" id="KW-0812">Transmembrane</keyword>
<dbReference type="STRING" id="46177.SAMN05660976_04211"/>
<protein>
    <submittedName>
        <fullName evidence="7">ABC-2 type transport system permease protein</fullName>
    </submittedName>
</protein>
<evidence type="ECO:0000256" key="1">
    <source>
        <dbReference type="ARBA" id="ARBA00004141"/>
    </source>
</evidence>
<evidence type="ECO:0000256" key="2">
    <source>
        <dbReference type="ARBA" id="ARBA00022692"/>
    </source>
</evidence>
<evidence type="ECO:0000256" key="4">
    <source>
        <dbReference type="ARBA" id="ARBA00023136"/>
    </source>
</evidence>
<feature type="transmembrane region" description="Helical" evidence="5">
    <location>
        <begin position="48"/>
        <end position="68"/>
    </location>
</feature>
<feature type="domain" description="ABC-2 type transporter transmembrane" evidence="6">
    <location>
        <begin position="62"/>
        <end position="277"/>
    </location>
</feature>
<dbReference type="AlphaFoldDB" id="A0A1H7VMM1"/>
<feature type="transmembrane region" description="Helical" evidence="5">
    <location>
        <begin position="190"/>
        <end position="211"/>
    </location>
</feature>
<feature type="transmembrane region" description="Helical" evidence="5">
    <location>
        <begin position="121"/>
        <end position="145"/>
    </location>
</feature>
<keyword evidence="4 5" id="KW-0472">Membrane</keyword>
<feature type="transmembrane region" description="Helical" evidence="5">
    <location>
        <begin position="80"/>
        <end position="100"/>
    </location>
</feature>
<keyword evidence="3 5" id="KW-1133">Transmembrane helix</keyword>
<evidence type="ECO:0000313" key="8">
    <source>
        <dbReference type="Proteomes" id="UP000198953"/>
    </source>
</evidence>